<keyword evidence="7" id="KW-1185">Reference proteome</keyword>
<dbReference type="RefSeq" id="XP_014250279.1">
    <property type="nucleotide sequence ID" value="XM_014394793.2"/>
</dbReference>
<dbReference type="EnsemblMetazoa" id="XM_014394793.2">
    <property type="protein sequence ID" value="XP_014250279.1"/>
    <property type="gene ID" value="LOC106667094"/>
</dbReference>
<name>A0A8I6RUZ1_CIMLE</name>
<organism evidence="6 7">
    <name type="scientific">Cimex lectularius</name>
    <name type="common">Bed bug</name>
    <name type="synonym">Acanthia lectularia</name>
    <dbReference type="NCBI Taxonomy" id="79782"/>
    <lineage>
        <taxon>Eukaryota</taxon>
        <taxon>Metazoa</taxon>
        <taxon>Ecdysozoa</taxon>
        <taxon>Arthropoda</taxon>
        <taxon>Hexapoda</taxon>
        <taxon>Insecta</taxon>
        <taxon>Pterygota</taxon>
        <taxon>Neoptera</taxon>
        <taxon>Paraneoptera</taxon>
        <taxon>Hemiptera</taxon>
        <taxon>Heteroptera</taxon>
        <taxon>Panheteroptera</taxon>
        <taxon>Cimicomorpha</taxon>
        <taxon>Cimicidae</taxon>
        <taxon>Cimex</taxon>
    </lineage>
</organism>
<keyword evidence="3 5" id="KW-1133">Transmembrane helix</keyword>
<evidence type="ECO:0000256" key="2">
    <source>
        <dbReference type="ARBA" id="ARBA00022692"/>
    </source>
</evidence>
<reference evidence="6" key="1">
    <citation type="submission" date="2022-01" db="UniProtKB">
        <authorList>
            <consortium name="EnsemblMetazoa"/>
        </authorList>
    </citation>
    <scope>IDENTIFICATION</scope>
</reference>
<dbReference type="PANTHER" id="PTHR11040">
    <property type="entry name" value="ZINC/IRON TRANSPORTER"/>
    <property type="match status" value="1"/>
</dbReference>
<evidence type="ECO:0000256" key="1">
    <source>
        <dbReference type="ARBA" id="ARBA00004141"/>
    </source>
</evidence>
<feature type="transmembrane region" description="Helical" evidence="5">
    <location>
        <begin position="178"/>
        <end position="199"/>
    </location>
</feature>
<evidence type="ECO:0000313" key="6">
    <source>
        <dbReference type="EnsemblMetazoa" id="XP_014250279.1"/>
    </source>
</evidence>
<dbReference type="Pfam" id="PF02535">
    <property type="entry name" value="Zip"/>
    <property type="match status" value="1"/>
</dbReference>
<feature type="transmembrane region" description="Helical" evidence="5">
    <location>
        <begin position="142"/>
        <end position="163"/>
    </location>
</feature>
<proteinExistence type="predicted"/>
<sequence>MESVVRAVSMDEEAHHDAMVAKVASAFVLGLSALTCSCVPFCLIRKCSSSSTGKISTTAQKTMDMLLRFGGGILIATTFLHLLPEVREGTEELVETHAFPTWPVAIPELVMCIGFFIMYFVEECAHICLMKGGNHGEGHSHAISGTPLRGILIVIALSVHQIFEGLAVGLEEGDSKTVWMVTSAIAAHKLVIAVCVGAEMAFARTNTLTRAICIATFAIATPLGIAIGIGLWSGNADNDVTTGCVSVILQGLATGTLLYVVFFEVLSNTKEESNFLQFFATAVGFVLMLILVIFFKS</sequence>
<evidence type="ECO:0000256" key="3">
    <source>
        <dbReference type="ARBA" id="ARBA00022989"/>
    </source>
</evidence>
<dbReference type="KEGG" id="clec:106667094"/>
<dbReference type="InterPro" id="IPR003689">
    <property type="entry name" value="ZIP"/>
</dbReference>
<feature type="transmembrane region" description="Helical" evidence="5">
    <location>
        <begin position="65"/>
        <end position="84"/>
    </location>
</feature>
<dbReference type="AlphaFoldDB" id="A0A8I6RUZ1"/>
<keyword evidence="4 5" id="KW-0472">Membrane</keyword>
<evidence type="ECO:0000256" key="5">
    <source>
        <dbReference type="SAM" id="Phobius"/>
    </source>
</evidence>
<feature type="transmembrane region" description="Helical" evidence="5">
    <location>
        <begin position="275"/>
        <end position="295"/>
    </location>
</feature>
<feature type="transmembrane region" description="Helical" evidence="5">
    <location>
        <begin position="240"/>
        <end position="263"/>
    </location>
</feature>
<protein>
    <submittedName>
        <fullName evidence="6">Uncharacterized protein</fullName>
    </submittedName>
</protein>
<feature type="transmembrane region" description="Helical" evidence="5">
    <location>
        <begin position="211"/>
        <end position="234"/>
    </location>
</feature>
<evidence type="ECO:0000256" key="4">
    <source>
        <dbReference type="ARBA" id="ARBA00023136"/>
    </source>
</evidence>
<evidence type="ECO:0000313" key="7">
    <source>
        <dbReference type="Proteomes" id="UP000494040"/>
    </source>
</evidence>
<comment type="subcellular location">
    <subcellularLocation>
        <location evidence="1">Membrane</location>
        <topology evidence="1">Multi-pass membrane protein</topology>
    </subcellularLocation>
</comment>
<dbReference type="OrthoDB" id="448280at2759"/>
<dbReference type="OMA" id="IFFEIVA"/>
<keyword evidence="2 5" id="KW-0812">Transmembrane</keyword>
<dbReference type="GO" id="GO:0005385">
    <property type="term" value="F:zinc ion transmembrane transporter activity"/>
    <property type="evidence" value="ECO:0007669"/>
    <property type="project" value="TreeGrafter"/>
</dbReference>
<dbReference type="GeneID" id="106667094"/>
<dbReference type="Proteomes" id="UP000494040">
    <property type="component" value="Unassembled WGS sequence"/>
</dbReference>
<accession>A0A8I6RUZ1</accession>
<dbReference type="PANTHER" id="PTHR11040:SF203">
    <property type="entry name" value="FI18611P1-RELATED"/>
    <property type="match status" value="1"/>
</dbReference>
<feature type="transmembrane region" description="Helical" evidence="5">
    <location>
        <begin position="20"/>
        <end position="44"/>
    </location>
</feature>
<feature type="transmembrane region" description="Helical" evidence="5">
    <location>
        <begin position="104"/>
        <end position="121"/>
    </location>
</feature>
<dbReference type="GO" id="GO:0005886">
    <property type="term" value="C:plasma membrane"/>
    <property type="evidence" value="ECO:0007669"/>
    <property type="project" value="TreeGrafter"/>
</dbReference>